<evidence type="ECO:0000256" key="1">
    <source>
        <dbReference type="SAM" id="SignalP"/>
    </source>
</evidence>
<keyword evidence="3" id="KW-1185">Reference proteome</keyword>
<dbReference type="Proteomes" id="UP001302274">
    <property type="component" value="Unassembled WGS sequence"/>
</dbReference>
<accession>A0ABU5VV17</accession>
<sequence>MKKLIIMLAAVLSTSVHAAPENPLLSTTVAPTAGTILSTMTTQGDAIMKEAQAILKEGHEYYQTGKKGILISKRVEELQEEEDMSENEAVDTLMKTAQEILN</sequence>
<reference evidence="2 3" key="1">
    <citation type="submission" date="2023-11" db="EMBL/GenBank/DDBJ databases">
        <title>A Novel Polar Bacteriovorax (B. antarcticus) Isolated from the Biocrust in Antarctica.</title>
        <authorList>
            <person name="Mun W."/>
            <person name="Choi S.Y."/>
            <person name="Mitchell R.J."/>
        </authorList>
    </citation>
    <scope>NUCLEOTIDE SEQUENCE [LARGE SCALE GENOMIC DNA]</scope>
    <source>
        <strain evidence="2 3">PP10</strain>
    </source>
</reference>
<organism evidence="2 3">
    <name type="scientific">Bacteriovorax antarcticus</name>
    <dbReference type="NCBI Taxonomy" id="3088717"/>
    <lineage>
        <taxon>Bacteria</taxon>
        <taxon>Pseudomonadati</taxon>
        <taxon>Bdellovibrionota</taxon>
        <taxon>Bacteriovoracia</taxon>
        <taxon>Bacteriovoracales</taxon>
        <taxon>Bacteriovoracaceae</taxon>
        <taxon>Bacteriovorax</taxon>
    </lineage>
</organism>
<dbReference type="RefSeq" id="WP_323575519.1">
    <property type="nucleotide sequence ID" value="NZ_JAYGJQ010000001.1"/>
</dbReference>
<evidence type="ECO:0000313" key="3">
    <source>
        <dbReference type="Proteomes" id="UP001302274"/>
    </source>
</evidence>
<protein>
    <submittedName>
        <fullName evidence="2">Uncharacterized protein</fullName>
    </submittedName>
</protein>
<feature type="chain" id="PRO_5047259544" evidence="1">
    <location>
        <begin position="19"/>
        <end position="102"/>
    </location>
</feature>
<gene>
    <name evidence="2" type="ORF">SHI21_06700</name>
</gene>
<proteinExistence type="predicted"/>
<feature type="signal peptide" evidence="1">
    <location>
        <begin position="1"/>
        <end position="18"/>
    </location>
</feature>
<keyword evidence="1" id="KW-0732">Signal</keyword>
<name>A0ABU5VV17_9BACT</name>
<evidence type="ECO:0000313" key="2">
    <source>
        <dbReference type="EMBL" id="MEA9355880.1"/>
    </source>
</evidence>
<comment type="caution">
    <text evidence="2">The sequence shown here is derived from an EMBL/GenBank/DDBJ whole genome shotgun (WGS) entry which is preliminary data.</text>
</comment>
<dbReference type="EMBL" id="JAYGJQ010000001">
    <property type="protein sequence ID" value="MEA9355880.1"/>
    <property type="molecule type" value="Genomic_DNA"/>
</dbReference>